<feature type="transmembrane region" description="Helical" evidence="1">
    <location>
        <begin position="7"/>
        <end position="28"/>
    </location>
</feature>
<dbReference type="Proteomes" id="UP001432322">
    <property type="component" value="Unassembled WGS sequence"/>
</dbReference>
<evidence type="ECO:0008006" key="4">
    <source>
        <dbReference type="Google" id="ProtNLM"/>
    </source>
</evidence>
<feature type="transmembrane region" description="Helical" evidence="1">
    <location>
        <begin position="75"/>
        <end position="96"/>
    </location>
</feature>
<gene>
    <name evidence="2" type="ORF">PFISCL1PPCAC_13781</name>
</gene>
<organism evidence="2 3">
    <name type="scientific">Pristionchus fissidentatus</name>
    <dbReference type="NCBI Taxonomy" id="1538716"/>
    <lineage>
        <taxon>Eukaryota</taxon>
        <taxon>Metazoa</taxon>
        <taxon>Ecdysozoa</taxon>
        <taxon>Nematoda</taxon>
        <taxon>Chromadorea</taxon>
        <taxon>Rhabditida</taxon>
        <taxon>Rhabditina</taxon>
        <taxon>Diplogasteromorpha</taxon>
        <taxon>Diplogasteroidea</taxon>
        <taxon>Neodiplogasteridae</taxon>
        <taxon>Pristionchus</taxon>
    </lineage>
</organism>
<evidence type="ECO:0000313" key="2">
    <source>
        <dbReference type="EMBL" id="GMT22484.1"/>
    </source>
</evidence>
<keyword evidence="1" id="KW-0812">Transmembrane</keyword>
<keyword evidence="1" id="KW-1133">Transmembrane helix</keyword>
<evidence type="ECO:0000313" key="3">
    <source>
        <dbReference type="Proteomes" id="UP001432322"/>
    </source>
</evidence>
<reference evidence="2" key="1">
    <citation type="submission" date="2023-10" db="EMBL/GenBank/DDBJ databases">
        <title>Genome assembly of Pristionchus species.</title>
        <authorList>
            <person name="Yoshida K."/>
            <person name="Sommer R.J."/>
        </authorList>
    </citation>
    <scope>NUCLEOTIDE SEQUENCE</scope>
    <source>
        <strain evidence="2">RS5133</strain>
    </source>
</reference>
<sequence length="112" mass="12808">LFQSSPVYVLSAQTICVDTLFLAIHLFYHCPSIALQNDMFPEPLQSKVATVLNAVFILFVIVFNRFSVFTRNRTIGLCVVQYLIALSLAVTSQFLLPCCEWVFTHYEFSYLT</sequence>
<dbReference type="AlphaFoldDB" id="A0AAV5VVS1"/>
<dbReference type="PANTHER" id="PTHR22718:SF11">
    <property type="entry name" value="7TM GPCR SERPENTINE RECEPTOR CLASS X (SRX) DOMAIN-CONTAINING PROTEIN"/>
    <property type="match status" value="1"/>
</dbReference>
<evidence type="ECO:0000256" key="1">
    <source>
        <dbReference type="SAM" id="Phobius"/>
    </source>
</evidence>
<name>A0AAV5VVS1_9BILA</name>
<dbReference type="EMBL" id="BTSY01000004">
    <property type="protein sequence ID" value="GMT22484.1"/>
    <property type="molecule type" value="Genomic_DNA"/>
</dbReference>
<feature type="non-terminal residue" evidence="2">
    <location>
        <position position="1"/>
    </location>
</feature>
<dbReference type="PANTHER" id="PTHR22718">
    <property type="entry name" value="SERPENTINE RECEPTOR, CLASS X"/>
    <property type="match status" value="1"/>
</dbReference>
<accession>A0AAV5VVS1</accession>
<keyword evidence="1" id="KW-0472">Membrane</keyword>
<feature type="transmembrane region" description="Helical" evidence="1">
    <location>
        <begin position="48"/>
        <end position="68"/>
    </location>
</feature>
<proteinExistence type="predicted"/>
<protein>
    <recommendedName>
        <fullName evidence="4">7TM_GPCR_Srx domain-containing protein</fullName>
    </recommendedName>
</protein>
<keyword evidence="3" id="KW-1185">Reference proteome</keyword>
<comment type="caution">
    <text evidence="2">The sequence shown here is derived from an EMBL/GenBank/DDBJ whole genome shotgun (WGS) entry which is preliminary data.</text>
</comment>